<dbReference type="Proteomes" id="UP000639772">
    <property type="component" value="Unassembled WGS sequence"/>
</dbReference>
<dbReference type="Gene3D" id="3.40.1280.10">
    <property type="match status" value="1"/>
</dbReference>
<protein>
    <recommendedName>
        <fullName evidence="3">16S rRNA (uracil(1498)-N(3))-methyltransferase</fullName>
        <ecNumber evidence="3">2.1.1.193</ecNumber>
    </recommendedName>
</protein>
<evidence type="ECO:0000256" key="4">
    <source>
        <dbReference type="ARBA" id="ARBA00022490"/>
    </source>
</evidence>
<name>A0A835U6B4_VANPL</name>
<feature type="domain" description="Ribosomal RNA small subunit methyltransferase E PUA-like" evidence="12">
    <location>
        <begin position="64"/>
        <end position="107"/>
    </location>
</feature>
<evidence type="ECO:0000313" key="14">
    <source>
        <dbReference type="Proteomes" id="UP000639772"/>
    </source>
</evidence>
<evidence type="ECO:0000256" key="9">
    <source>
        <dbReference type="ARBA" id="ARBA00025699"/>
    </source>
</evidence>
<feature type="domain" description="Ribosomal RNA small subunit methyltransferase E methyltransferase" evidence="11">
    <location>
        <begin position="125"/>
        <end position="280"/>
    </location>
</feature>
<dbReference type="InterPro" id="IPR046887">
    <property type="entry name" value="RsmE_PUA-like"/>
</dbReference>
<evidence type="ECO:0000256" key="1">
    <source>
        <dbReference type="ARBA" id="ARBA00004496"/>
    </source>
</evidence>
<dbReference type="InterPro" id="IPR046886">
    <property type="entry name" value="RsmE_MTase_dom"/>
</dbReference>
<evidence type="ECO:0000259" key="12">
    <source>
        <dbReference type="Pfam" id="PF20260"/>
    </source>
</evidence>
<dbReference type="CDD" id="cd18084">
    <property type="entry name" value="RsmE-like"/>
    <property type="match status" value="1"/>
</dbReference>
<dbReference type="OrthoDB" id="3465at2759"/>
<dbReference type="Pfam" id="PF04452">
    <property type="entry name" value="Methyltrans_RNA"/>
    <property type="match status" value="1"/>
</dbReference>
<keyword evidence="4" id="KW-0963">Cytoplasm</keyword>
<dbReference type="GO" id="GO:0070475">
    <property type="term" value="P:rRNA base methylation"/>
    <property type="evidence" value="ECO:0007669"/>
    <property type="project" value="TreeGrafter"/>
</dbReference>
<dbReference type="FunFam" id="3.40.1280.10:FF:000018">
    <property type="entry name" value="uncharacterized protein LOC106771328 isoform X2"/>
    <property type="match status" value="1"/>
</dbReference>
<evidence type="ECO:0000256" key="2">
    <source>
        <dbReference type="ARBA" id="ARBA00005528"/>
    </source>
</evidence>
<dbReference type="InterPro" id="IPR006700">
    <property type="entry name" value="RsmE"/>
</dbReference>
<evidence type="ECO:0000256" key="7">
    <source>
        <dbReference type="ARBA" id="ARBA00022679"/>
    </source>
</evidence>
<accession>A0A835U6B4</accession>
<dbReference type="InterPro" id="IPR029026">
    <property type="entry name" value="tRNA_m1G_MTases_N"/>
</dbReference>
<dbReference type="InterPro" id="IPR029028">
    <property type="entry name" value="Alpha/beta_knot_MTases"/>
</dbReference>
<gene>
    <name evidence="13" type="ORF">HPP92_026350</name>
</gene>
<comment type="function">
    <text evidence="9">Specifically methylates the N3 position of the uracil ring of uridine 1498 (m3U1498) in 16S rRNA. Acts on the fully assembled 30S ribosomal subunit.</text>
</comment>
<keyword evidence="6" id="KW-0489">Methyltransferase</keyword>
<evidence type="ECO:0000256" key="8">
    <source>
        <dbReference type="ARBA" id="ARBA00022691"/>
    </source>
</evidence>
<dbReference type="EC" id="2.1.1.193" evidence="3"/>
<dbReference type="InterPro" id="IPR015947">
    <property type="entry name" value="PUA-like_sf"/>
</dbReference>
<keyword evidence="7" id="KW-0808">Transferase</keyword>
<keyword evidence="5" id="KW-0698">rRNA processing</keyword>
<dbReference type="EMBL" id="JADCNM010000074">
    <property type="protein sequence ID" value="KAG0451194.1"/>
    <property type="molecule type" value="Genomic_DNA"/>
</dbReference>
<dbReference type="Pfam" id="PF20260">
    <property type="entry name" value="PUA_4"/>
    <property type="match status" value="1"/>
</dbReference>
<evidence type="ECO:0000256" key="6">
    <source>
        <dbReference type="ARBA" id="ARBA00022603"/>
    </source>
</evidence>
<reference evidence="13 14" key="1">
    <citation type="journal article" date="2020" name="Nat. Food">
        <title>A phased Vanilla planifolia genome enables genetic improvement of flavour and production.</title>
        <authorList>
            <person name="Hasing T."/>
            <person name="Tang H."/>
            <person name="Brym M."/>
            <person name="Khazi F."/>
            <person name="Huang T."/>
            <person name="Chambers A.H."/>
        </authorList>
    </citation>
    <scope>NUCLEOTIDE SEQUENCE [LARGE SCALE GENOMIC DNA]</scope>
    <source>
        <tissue evidence="13">Leaf</tissue>
    </source>
</reference>
<dbReference type="AlphaFoldDB" id="A0A835U6B4"/>
<dbReference type="NCBIfam" id="TIGR00046">
    <property type="entry name" value="RsmE family RNA methyltransferase"/>
    <property type="match status" value="1"/>
</dbReference>
<evidence type="ECO:0000256" key="3">
    <source>
        <dbReference type="ARBA" id="ARBA00012328"/>
    </source>
</evidence>
<dbReference type="SUPFAM" id="SSF75217">
    <property type="entry name" value="alpha/beta knot"/>
    <property type="match status" value="1"/>
</dbReference>
<evidence type="ECO:0000313" key="13">
    <source>
        <dbReference type="EMBL" id="KAG0451194.1"/>
    </source>
</evidence>
<evidence type="ECO:0000259" key="11">
    <source>
        <dbReference type="Pfam" id="PF04452"/>
    </source>
</evidence>
<comment type="subcellular location">
    <subcellularLocation>
        <location evidence="1">Cytoplasm</location>
    </subcellularLocation>
</comment>
<comment type="similarity">
    <text evidence="2">Belongs to the RNA methyltransferase RsmE family.</text>
</comment>
<proteinExistence type="inferred from homology"/>
<dbReference type="GO" id="GO:0070042">
    <property type="term" value="F:rRNA (uridine-N3-)-methyltransferase activity"/>
    <property type="evidence" value="ECO:0007669"/>
    <property type="project" value="TreeGrafter"/>
</dbReference>
<dbReference type="PANTHER" id="PTHR30027">
    <property type="entry name" value="RIBOSOMAL RNA SMALL SUBUNIT METHYLTRANSFERASE E"/>
    <property type="match status" value="1"/>
</dbReference>
<dbReference type="PANTHER" id="PTHR30027:SF3">
    <property type="entry name" value="16S RRNA (URACIL(1498)-N(3))-METHYLTRANSFERASE"/>
    <property type="match status" value="1"/>
</dbReference>
<keyword evidence="8" id="KW-0949">S-adenosyl-L-methionine</keyword>
<dbReference type="GO" id="GO:0005737">
    <property type="term" value="C:cytoplasm"/>
    <property type="evidence" value="ECO:0007669"/>
    <property type="project" value="UniProtKB-SubCell"/>
</dbReference>
<evidence type="ECO:0000256" key="5">
    <source>
        <dbReference type="ARBA" id="ARBA00022552"/>
    </source>
</evidence>
<dbReference type="SUPFAM" id="SSF88697">
    <property type="entry name" value="PUA domain-like"/>
    <property type="match status" value="1"/>
</dbReference>
<comment type="caution">
    <text evidence="13">The sequence shown here is derived from an EMBL/GenBank/DDBJ whole genome shotgun (WGS) entry which is preliminary data.</text>
</comment>
<organism evidence="13 14">
    <name type="scientific">Vanilla planifolia</name>
    <name type="common">Vanilla</name>
    <dbReference type="NCBI Taxonomy" id="51239"/>
    <lineage>
        <taxon>Eukaryota</taxon>
        <taxon>Viridiplantae</taxon>
        <taxon>Streptophyta</taxon>
        <taxon>Embryophyta</taxon>
        <taxon>Tracheophyta</taxon>
        <taxon>Spermatophyta</taxon>
        <taxon>Magnoliopsida</taxon>
        <taxon>Liliopsida</taxon>
        <taxon>Asparagales</taxon>
        <taxon>Orchidaceae</taxon>
        <taxon>Vanilloideae</taxon>
        <taxon>Vanilleae</taxon>
        <taxon>Vanilla</taxon>
    </lineage>
</organism>
<sequence>MGALARSRYNFNTLMSRSFCLCSSICTGAPSSKSSPSQSCGALPPFYSPILPSSKAIQGEVVRLEGDEFWHMTRVLRLGVDSRLELFNGTGGLVEACIHSIDKTGSYIIALNESKMLHPQGAQWHVFSAFGSLKGGRADWLIEKCTELGASSVTPLLTERSLNITNNRVERLHRVILAAVKQCQRLHGMTLKPPMKLHDFLPMVSQSNLSFLAAAKSPPLVNMLSLSSPPDEGVLIVGPEGDFTEEELKLLTDAGAILVGLGSCRLRVETATIALLSALMLWSDAREQETLPLARDHEP</sequence>
<comment type="catalytic activity">
    <reaction evidence="10">
        <text>uridine(1498) in 16S rRNA + S-adenosyl-L-methionine = N(3)-methyluridine(1498) in 16S rRNA + S-adenosyl-L-homocysteine + H(+)</text>
        <dbReference type="Rhea" id="RHEA:42920"/>
        <dbReference type="Rhea" id="RHEA-COMP:10283"/>
        <dbReference type="Rhea" id="RHEA-COMP:10284"/>
        <dbReference type="ChEBI" id="CHEBI:15378"/>
        <dbReference type="ChEBI" id="CHEBI:57856"/>
        <dbReference type="ChEBI" id="CHEBI:59789"/>
        <dbReference type="ChEBI" id="CHEBI:65315"/>
        <dbReference type="ChEBI" id="CHEBI:74502"/>
        <dbReference type="EC" id="2.1.1.193"/>
    </reaction>
</comment>
<evidence type="ECO:0000256" key="10">
    <source>
        <dbReference type="ARBA" id="ARBA00047944"/>
    </source>
</evidence>